<dbReference type="Pfam" id="PF20656">
    <property type="entry name" value="MS_N"/>
    <property type="match status" value="1"/>
</dbReference>
<dbReference type="Gene3D" id="1.20.1220.12">
    <property type="entry name" value="Malate synthase, domain III"/>
    <property type="match status" value="1"/>
</dbReference>
<dbReference type="InterPro" id="IPR044856">
    <property type="entry name" value="Malate_synth_C_sf"/>
</dbReference>
<name>A0ABS2WTD4_9BACT</name>
<keyword evidence="6" id="KW-0479">Metal-binding</keyword>
<evidence type="ECO:0000259" key="12">
    <source>
        <dbReference type="Pfam" id="PF20658"/>
    </source>
</evidence>
<evidence type="ECO:0000256" key="6">
    <source>
        <dbReference type="ARBA" id="ARBA00022723"/>
    </source>
</evidence>
<dbReference type="Pfam" id="PF20658">
    <property type="entry name" value="MSG_insertion"/>
    <property type="match status" value="1"/>
</dbReference>
<dbReference type="GO" id="GO:0004474">
    <property type="term" value="F:malate synthase activity"/>
    <property type="evidence" value="ECO:0007669"/>
    <property type="project" value="UniProtKB-EC"/>
</dbReference>
<evidence type="ECO:0000313" key="14">
    <source>
        <dbReference type="EMBL" id="MBN2964896.1"/>
    </source>
</evidence>
<dbReference type="InterPro" id="IPR048356">
    <property type="entry name" value="MS_N"/>
</dbReference>
<evidence type="ECO:0000256" key="1">
    <source>
        <dbReference type="ARBA" id="ARBA00001946"/>
    </source>
</evidence>
<dbReference type="InterPro" id="IPR006253">
    <property type="entry name" value="Malate_synthG"/>
</dbReference>
<dbReference type="PANTHER" id="PTHR42739">
    <property type="entry name" value="MALATE SYNTHASE G"/>
    <property type="match status" value="1"/>
</dbReference>
<keyword evidence="4" id="KW-0816">Tricarboxylic acid cycle</keyword>
<keyword evidence="7" id="KW-0460">Magnesium</keyword>
<feature type="domain" description="Malate synthase C-terminal" evidence="13">
    <location>
        <begin position="578"/>
        <end position="674"/>
    </location>
</feature>
<dbReference type="RefSeq" id="WP_205459445.1">
    <property type="nucleotide sequence ID" value="NZ_JAFHKK010000019.1"/>
</dbReference>
<evidence type="ECO:0000313" key="15">
    <source>
        <dbReference type="Proteomes" id="UP000703590"/>
    </source>
</evidence>
<gene>
    <name evidence="14" type="ORF">JWV37_08885</name>
</gene>
<dbReference type="EMBL" id="JAFHKK010000019">
    <property type="protein sequence ID" value="MBN2964896.1"/>
    <property type="molecule type" value="Genomic_DNA"/>
</dbReference>
<feature type="domain" description="Malate synthase N-terminal" evidence="11">
    <location>
        <begin position="14"/>
        <end position="74"/>
    </location>
</feature>
<keyword evidence="15" id="KW-1185">Reference proteome</keyword>
<dbReference type="InterPro" id="IPR046363">
    <property type="entry name" value="MS_N_TIM-barrel_dom"/>
</dbReference>
<comment type="cofactor">
    <cofactor evidence="1">
        <name>Mg(2+)</name>
        <dbReference type="ChEBI" id="CHEBI:18420"/>
    </cofactor>
</comment>
<dbReference type="InterPro" id="IPR011076">
    <property type="entry name" value="Malate_synth_sf"/>
</dbReference>
<evidence type="ECO:0000256" key="3">
    <source>
        <dbReference type="ARBA" id="ARBA00022490"/>
    </source>
</evidence>
<dbReference type="InterPro" id="IPR048357">
    <property type="entry name" value="MSG_insertion"/>
</dbReference>
<dbReference type="NCBIfam" id="NF002825">
    <property type="entry name" value="PRK02999.1"/>
    <property type="match status" value="1"/>
</dbReference>
<keyword evidence="5 14" id="KW-0808">Transferase</keyword>
<keyword evidence="3" id="KW-0963">Cytoplasm</keyword>
<dbReference type="Gene3D" id="3.20.20.360">
    <property type="entry name" value="Malate synthase, domain 3"/>
    <property type="match status" value="2"/>
</dbReference>
<evidence type="ECO:0000256" key="7">
    <source>
        <dbReference type="ARBA" id="ARBA00022842"/>
    </source>
</evidence>
<evidence type="ECO:0000259" key="10">
    <source>
        <dbReference type="Pfam" id="PF01274"/>
    </source>
</evidence>
<sequence>MHTVGKLTIDPLLYAFAEHELLPKLGITSACFWGNFEVLLHRFTDANALALKERDTLQTQIDQWHLSNPNPKTQKAFLQDLGYLLPPPAPFSIQTQHLDPEVSVLYGPQLVVPGDNARYILNAANARWSSLLDALYGTDMVSSTGDLAPQKTYNPLRGEAVFEEVFGFLDTHFPLEKGTFSQVSGIFIREGTLHLALAEGKHTCLQNNAGFAGYQGSQETPSAVYLCHHGLHVMLRLDPTHPIGKTNAAGICDVLLEAALSAIVDFEDSVAAVDAQDKTHLYRNYLGLMRGDLSASFEAKGKHITRTLAPDFPLTTPEGTSTFLKGRALLLVRNVGLHMETDAVLFEGKPIFEGMLDGYLCVACALHDRTQNRNSTQGSIYIVKPKCHGPKEIALVCDFFEAVEKAFNLPLHTVKLGIMDEERRTSVNLAHCINAAKERVFFINTGFLDRTGDEIHTCMKRGPVLSKEGLKKASWLGAYEAQNVAIGLASGFGGRAQIGKGMWTLTEKMRRMVEEKIAHVQSGASTAWVPSPVAACLHALHYHAVDVSHVQKTHKHGGDFLEALLTPPLLESPLSEEVKQHELENAVQSILGYVVRWVDQGIGCSKVLDRNNEALMEDRATLRISSQLLANWLHHGLISKPQTEEAFEKMAVVVDAQNADDPKYRSLLRSNAFAMHAAKALVYEGATQPNGYTEFILHAWRKRAKGA</sequence>
<organism evidence="14 15">
    <name type="scientific">Sulfurospirillum tamanense</name>
    <dbReference type="NCBI Taxonomy" id="2813362"/>
    <lineage>
        <taxon>Bacteria</taxon>
        <taxon>Pseudomonadati</taxon>
        <taxon>Campylobacterota</taxon>
        <taxon>Epsilonproteobacteria</taxon>
        <taxon>Campylobacterales</taxon>
        <taxon>Sulfurospirillaceae</taxon>
        <taxon>Sulfurospirillum</taxon>
    </lineage>
</organism>
<comment type="catalytic activity">
    <reaction evidence="9">
        <text>glyoxylate + acetyl-CoA + H2O = (S)-malate + CoA + H(+)</text>
        <dbReference type="Rhea" id="RHEA:18181"/>
        <dbReference type="ChEBI" id="CHEBI:15377"/>
        <dbReference type="ChEBI" id="CHEBI:15378"/>
        <dbReference type="ChEBI" id="CHEBI:15589"/>
        <dbReference type="ChEBI" id="CHEBI:36655"/>
        <dbReference type="ChEBI" id="CHEBI:57287"/>
        <dbReference type="ChEBI" id="CHEBI:57288"/>
        <dbReference type="EC" id="2.3.3.9"/>
    </reaction>
</comment>
<evidence type="ECO:0000256" key="5">
    <source>
        <dbReference type="ARBA" id="ARBA00022679"/>
    </source>
</evidence>
<feature type="domain" description="Malate synthase TIM barrel" evidence="10">
    <location>
        <begin position="330"/>
        <end position="553"/>
    </location>
</feature>
<reference evidence="14" key="2">
    <citation type="submission" date="2021-02" db="EMBL/GenBank/DDBJ databases">
        <authorList>
            <person name="Merkel A.Y."/>
        </authorList>
    </citation>
    <scope>NUCLEOTIDE SEQUENCE</scope>
    <source>
        <strain evidence="14">T05b</strain>
    </source>
</reference>
<keyword evidence="14" id="KW-0012">Acyltransferase</keyword>
<evidence type="ECO:0000256" key="2">
    <source>
        <dbReference type="ARBA" id="ARBA00022435"/>
    </source>
</evidence>
<keyword evidence="8" id="KW-0558">Oxidation</keyword>
<protein>
    <submittedName>
        <fullName evidence="14">Malate synthase G</fullName>
        <ecNumber evidence="14">2.3.3.9</ecNumber>
    </submittedName>
</protein>
<keyword evidence="2" id="KW-0329">Glyoxylate bypass</keyword>
<evidence type="ECO:0000259" key="13">
    <source>
        <dbReference type="Pfam" id="PF20659"/>
    </source>
</evidence>
<dbReference type="Pfam" id="PF01274">
    <property type="entry name" value="MS_TIM-barrel"/>
    <property type="match status" value="1"/>
</dbReference>
<dbReference type="InterPro" id="IPR001465">
    <property type="entry name" value="Malate_synthase_TIM"/>
</dbReference>
<feature type="domain" description="Malate synthase G alpha-beta insertion" evidence="12">
    <location>
        <begin position="153"/>
        <end position="228"/>
    </location>
</feature>
<dbReference type="EC" id="2.3.3.9" evidence="14"/>
<dbReference type="Pfam" id="PF20659">
    <property type="entry name" value="MS_C"/>
    <property type="match status" value="1"/>
</dbReference>
<evidence type="ECO:0000256" key="8">
    <source>
        <dbReference type="ARBA" id="ARBA00023097"/>
    </source>
</evidence>
<comment type="caution">
    <text evidence="14">The sequence shown here is derived from an EMBL/GenBank/DDBJ whole genome shotgun (WGS) entry which is preliminary data.</text>
</comment>
<evidence type="ECO:0000256" key="4">
    <source>
        <dbReference type="ARBA" id="ARBA00022532"/>
    </source>
</evidence>
<dbReference type="Proteomes" id="UP000703590">
    <property type="component" value="Unassembled WGS sequence"/>
</dbReference>
<accession>A0ABS2WTD4</accession>
<dbReference type="SUPFAM" id="SSF51645">
    <property type="entry name" value="Malate synthase G"/>
    <property type="match status" value="1"/>
</dbReference>
<reference evidence="14" key="1">
    <citation type="submission" date="2021-02" db="EMBL/GenBank/DDBJ databases">
        <title>Sulfurospirillum tamanensis sp. nov.</title>
        <authorList>
            <person name="Frolova A."/>
            <person name="Merkel A."/>
            <person name="Slobodkin A."/>
        </authorList>
    </citation>
    <scope>NUCLEOTIDE SEQUENCE</scope>
    <source>
        <strain evidence="14">T05b</strain>
    </source>
</reference>
<dbReference type="PANTHER" id="PTHR42739:SF1">
    <property type="entry name" value="MALATE SYNTHASE G"/>
    <property type="match status" value="1"/>
</dbReference>
<evidence type="ECO:0000256" key="9">
    <source>
        <dbReference type="ARBA" id="ARBA00047918"/>
    </source>
</evidence>
<proteinExistence type="predicted"/>
<evidence type="ECO:0000259" key="11">
    <source>
        <dbReference type="Pfam" id="PF20656"/>
    </source>
</evidence>
<dbReference type="InterPro" id="IPR048355">
    <property type="entry name" value="MS_C"/>
</dbReference>